<dbReference type="EMBL" id="CM044702">
    <property type="protein sequence ID" value="KAI5678532.1"/>
    <property type="molecule type" value="Genomic_DNA"/>
</dbReference>
<gene>
    <name evidence="1" type="ORF">M9H77_09482</name>
</gene>
<evidence type="ECO:0000313" key="2">
    <source>
        <dbReference type="Proteomes" id="UP001060085"/>
    </source>
</evidence>
<dbReference type="Proteomes" id="UP001060085">
    <property type="component" value="Linkage Group LG02"/>
</dbReference>
<keyword evidence="2" id="KW-1185">Reference proteome</keyword>
<reference evidence="2" key="1">
    <citation type="journal article" date="2023" name="Nat. Plants">
        <title>Single-cell RNA sequencing provides a high-resolution roadmap for understanding the multicellular compartmentation of specialized metabolism.</title>
        <authorList>
            <person name="Sun S."/>
            <person name="Shen X."/>
            <person name="Li Y."/>
            <person name="Li Y."/>
            <person name="Wang S."/>
            <person name="Li R."/>
            <person name="Zhang H."/>
            <person name="Shen G."/>
            <person name="Guo B."/>
            <person name="Wei J."/>
            <person name="Xu J."/>
            <person name="St-Pierre B."/>
            <person name="Chen S."/>
            <person name="Sun C."/>
        </authorList>
    </citation>
    <scope>NUCLEOTIDE SEQUENCE [LARGE SCALE GENOMIC DNA]</scope>
</reference>
<sequence>MDFQHKNFFFVILIVSFCTFQTTQLVSGQLGYIFHIHVANQLPVGSNPLLVHCQSKDNDIGYHTLNVNDEFQWHFTQSLRTLFFCHFWWDNKQAIFDVFNSSFGIGSCHNEFPGQGPQTCYWEARADGFYMASGNKFIKMNIWQI</sequence>
<name>A0ACC0C0Q1_CATRO</name>
<comment type="caution">
    <text evidence="1">The sequence shown here is derived from an EMBL/GenBank/DDBJ whole genome shotgun (WGS) entry which is preliminary data.</text>
</comment>
<proteinExistence type="predicted"/>
<evidence type="ECO:0000313" key="1">
    <source>
        <dbReference type="EMBL" id="KAI5678532.1"/>
    </source>
</evidence>
<accession>A0ACC0C0Q1</accession>
<organism evidence="1 2">
    <name type="scientific">Catharanthus roseus</name>
    <name type="common">Madagascar periwinkle</name>
    <name type="synonym">Vinca rosea</name>
    <dbReference type="NCBI Taxonomy" id="4058"/>
    <lineage>
        <taxon>Eukaryota</taxon>
        <taxon>Viridiplantae</taxon>
        <taxon>Streptophyta</taxon>
        <taxon>Embryophyta</taxon>
        <taxon>Tracheophyta</taxon>
        <taxon>Spermatophyta</taxon>
        <taxon>Magnoliopsida</taxon>
        <taxon>eudicotyledons</taxon>
        <taxon>Gunneridae</taxon>
        <taxon>Pentapetalae</taxon>
        <taxon>asterids</taxon>
        <taxon>lamiids</taxon>
        <taxon>Gentianales</taxon>
        <taxon>Apocynaceae</taxon>
        <taxon>Rauvolfioideae</taxon>
        <taxon>Vinceae</taxon>
        <taxon>Catharanthinae</taxon>
        <taxon>Catharanthus</taxon>
    </lineage>
</organism>
<protein>
    <submittedName>
        <fullName evidence="1">Uncharacterized protein</fullName>
    </submittedName>
</protein>